<evidence type="ECO:0000256" key="1">
    <source>
        <dbReference type="ARBA" id="ARBA00022443"/>
    </source>
</evidence>
<evidence type="ECO:0000313" key="6">
    <source>
        <dbReference type="RefSeq" id="XP_032806492.1"/>
    </source>
</evidence>
<feature type="region of interest" description="Disordered" evidence="3">
    <location>
        <begin position="641"/>
        <end position="669"/>
    </location>
</feature>
<feature type="region of interest" description="Disordered" evidence="3">
    <location>
        <begin position="743"/>
        <end position="801"/>
    </location>
</feature>
<dbReference type="PANTHER" id="PTHR22647:SF4">
    <property type="entry name" value="SH3 DOMAIN AND TETRATRICOPEPTIDE REPEAT-CONTAINING PROTEIN 1-LIKE ISOFORM X1"/>
    <property type="match status" value="1"/>
</dbReference>
<dbReference type="PROSITE" id="PS50002">
    <property type="entry name" value="SH3"/>
    <property type="match status" value="2"/>
</dbReference>
<feature type="domain" description="SH3" evidence="4">
    <location>
        <begin position="1112"/>
        <end position="1175"/>
    </location>
</feature>
<dbReference type="PANTHER" id="PTHR22647">
    <property type="entry name" value="SH3 DOMAIN AND TETRATRICOPEPTIDE REPEATS CONTAINING PROTEIN"/>
    <property type="match status" value="1"/>
</dbReference>
<dbReference type="InterPro" id="IPR036028">
    <property type="entry name" value="SH3-like_dom_sf"/>
</dbReference>
<evidence type="ECO:0000256" key="3">
    <source>
        <dbReference type="SAM" id="MobiDB-lite"/>
    </source>
</evidence>
<proteinExistence type="predicted"/>
<dbReference type="InterPro" id="IPR001452">
    <property type="entry name" value="SH3_domain"/>
</dbReference>
<dbReference type="RefSeq" id="XP_032806492.1">
    <property type="nucleotide sequence ID" value="XM_032950601.1"/>
</dbReference>
<dbReference type="Proteomes" id="UP001318040">
    <property type="component" value="Chromosome 9"/>
</dbReference>
<feature type="region of interest" description="Disordered" evidence="3">
    <location>
        <begin position="295"/>
        <end position="321"/>
    </location>
</feature>
<dbReference type="Gene3D" id="2.30.30.40">
    <property type="entry name" value="SH3 Domains"/>
    <property type="match status" value="2"/>
</dbReference>
<dbReference type="InterPro" id="IPR019734">
    <property type="entry name" value="TPR_rpt"/>
</dbReference>
<feature type="compositionally biased region" description="Polar residues" evidence="3">
    <location>
        <begin position="388"/>
        <end position="425"/>
    </location>
</feature>
<dbReference type="CTD" id="54436"/>
<dbReference type="SMART" id="SM00028">
    <property type="entry name" value="TPR"/>
    <property type="match status" value="6"/>
</dbReference>
<dbReference type="SMART" id="SM00326">
    <property type="entry name" value="SH3"/>
    <property type="match status" value="2"/>
</dbReference>
<accession>A0AAJ7SXV3</accession>
<feature type="compositionally biased region" description="Basic and acidic residues" evidence="3">
    <location>
        <begin position="743"/>
        <end position="762"/>
    </location>
</feature>
<keyword evidence="5" id="KW-1185">Reference proteome</keyword>
<gene>
    <name evidence="6" type="primary">SH3TC1</name>
</gene>
<dbReference type="Gene3D" id="1.25.40.10">
    <property type="entry name" value="Tetratricopeptide repeat domain"/>
    <property type="match status" value="3"/>
</dbReference>
<dbReference type="InterPro" id="IPR011990">
    <property type="entry name" value="TPR-like_helical_dom_sf"/>
</dbReference>
<protein>
    <submittedName>
        <fullName evidence="6">SH3 domain and tetratricopeptide repeat-containing protein 1 isoform X1</fullName>
    </submittedName>
</protein>
<evidence type="ECO:0000259" key="4">
    <source>
        <dbReference type="PROSITE" id="PS50002"/>
    </source>
</evidence>
<feature type="domain" description="SH3" evidence="4">
    <location>
        <begin position="1023"/>
        <end position="1085"/>
    </location>
</feature>
<dbReference type="Pfam" id="PF13181">
    <property type="entry name" value="TPR_8"/>
    <property type="match status" value="1"/>
</dbReference>
<sequence>MDLPPDKVNQSFYGTGRKASRLGQLRLPRKLSPEKFAPVKDKADEGAGEKLFDFRASVLVSKDVEYARATQVTKADMYSGLKYERESKLENKYLNPSMDVKLSQQSDAGLSSLAQIKTESYSIYKSPPHKDKSGNAGQSGLQQIQLNTTLQREADDEQSDIECAQTHEDDKNNRSEFLQSKRIAHTSMENSASLKIRDRGRDTDVYRNFDKQFNRKDASFLPKTFYSSSLDEHTEMMTGHTPSIRTTVEMENSVASPLKNEDGGLFLRHNFAQKKTDQPFSASVDHRPVMEHRVVTNDLPTSKVDALPSRDSLQESDLDDGGQHFESMFDLGRVQKKRNRTYESKTIHFKASYSNDDSPKRDLHDRNEELTYAGDLSAEKQTCIQSYPMSLPKSENSPDTDVDNSNAGLGNNGDQSVASKSQTYTPKCPSAHSELSPPEERCSDSDLDESNKQSSNKGDDPVVLQSQQCTLSYRKEISGLFPLHGSCADSDLDDSNGGLCSNVDYKAPLENFAKAHDFPNPNSMLLLKNDKFPGIILDGGHEHLHVKCGHTSLHNNLRHDVKNLNHKLLHSDDDFEYSEAYNSQNYEQLHNINDHTCLLDKSMCTRHFEKIISASTHISEGSSCSDLDSNNKNLNKAIRKQQTENQIDTQGSPSRSYTPPGSYSVDHPHGLCKGSGELINTIDQTLDLEKKKEFLLITPNAGYSFDNTSHNLDDDNESLSITDSECLDRPGIQDDGPIFKTVISDRHSDESPEGTEYSRDSKVNLPPRRKRTQSPSTRLMESERKHSSRAEHSHATKNELSISTPDDCASCRCKNYTLKALHKLIAGNLESDESGNELTCLEFSNGQEIANETELNGEDAHSKTASTGVVFKKQQTYKKLNSTQVDSLHMVERVSHTELMLRLTAAWKNSGELHEACQERLRDNLRLMESEPAELTALFHELSVRLLSIHSDSDSIAITFNTAEELGKFTNYYSLGLVSECLKIALLSDAVWLMDPCEDQVTVQIDMNDESMRKMHLSLLLQEGRFHVRAWKSSAKASGEELALAEGEVLLVERAQGTGAWWTGRAVSSTKQGLIPRSAVEPLQHFHQWFLKSNSISDCLKHKSSLSENGKIGMGSCVATTDYKAECGDELSFKQGDHIEVEGLFIPGLHWFMGKVTSTERVGFVRMSCIRPDQITDTKGAFLHRSERFHRSGLDECTARHCYEFLSRLTGTDISTVYRIYRESHSDVETDLNKPDPVVKSMRSCSQDTKESFEFETILKLGLNDHVLENTFPHEKFKDANVAEEPQLWFSVELTKCGDDSDNENWSTNSESLIQFLLFLNTPEYRREFAVLYREDSPFLYSLLRGHTDDTELVRFLELAREMAKKGGMQWAQSRACFLLGRACSRQGKFSQARVYYEESLSMTDGDFPDMFLMAALYTNLTSMYLKVMNKEKATAMMEKTAILLVCLPGKCTGSSSAQDILKHLLSKVIFQNDLRLEGRICFLIAESLLNLNRADEALPYIERLQDLTNHFQQLSNKHTSSYYFLLNRLYATSFLRLSFGSMMRACDCDQMTITECIRCVELIVKSEGTIKNRQARRTTMSPLCAPFLYKALQKPLEEEHKYLHNSVHNYAHLSLAELYLQQHQVNDAVCHLNKVNAVRVVSSAGEAAAAFLLKLAWMYIRVDCLPVATQILENPELGSHSAGVIHNLLGIVHARHHNIPKAATHFQSALALAESCGEETNVAICYGNLGFLAVNAKAHLFAEICFLKAVHKYFAASNRDHEEWFNHVLVKLGQNFYTRGNPSEGLQCYEIALLIALKENDVRGQMHVTALLCQHYSSQKNDLQCIIYYEHQLNLARSSRDKRLEGDMLQILSQIYHGLGKYRDYRKAVKYVKRSLAIFIDLREMERTAEAWLLAGTIYSKLGQNEIVDLHLQMAVEVALTLGQVECALHVYEAAGDVFFNSKREPEKAIVFYEDHALPLARHLGDKRRELRLCHKLSELHCQLGNPHQVTMHSTDALQLSVQLGDGLSEKVTYHRLGLACVQQARFQLAEHHFLRALSLSTSCRLSHDELYYCMHGCLRLGDLASDKLRTTEDALAYYNMALLAALELGNKQLQLRLYERLASVYHNQVLDRVRSLHLYQQARALANELNVKRINLSRKPTTSMPSKQRF</sequence>
<evidence type="ECO:0000313" key="5">
    <source>
        <dbReference type="Proteomes" id="UP001318040"/>
    </source>
</evidence>
<reference evidence="6" key="1">
    <citation type="submission" date="2025-08" db="UniProtKB">
        <authorList>
            <consortium name="RefSeq"/>
        </authorList>
    </citation>
    <scope>IDENTIFICATION</scope>
    <source>
        <tissue evidence="6">Sperm</tissue>
    </source>
</reference>
<dbReference type="KEGG" id="pmrn:116940593"/>
<dbReference type="SUPFAM" id="SSF48452">
    <property type="entry name" value="TPR-like"/>
    <property type="match status" value="4"/>
</dbReference>
<dbReference type="SUPFAM" id="SSF50044">
    <property type="entry name" value="SH3-domain"/>
    <property type="match status" value="2"/>
</dbReference>
<evidence type="ECO:0000256" key="2">
    <source>
        <dbReference type="PROSITE-ProRule" id="PRU00192"/>
    </source>
</evidence>
<feature type="compositionally biased region" description="Polar residues" evidence="3">
    <location>
        <begin position="643"/>
        <end position="661"/>
    </location>
</feature>
<name>A0AAJ7SXV3_PETMA</name>
<keyword evidence="1 2" id="KW-0728">SH3 domain</keyword>
<organism evidence="5 6">
    <name type="scientific">Petromyzon marinus</name>
    <name type="common">Sea lamprey</name>
    <dbReference type="NCBI Taxonomy" id="7757"/>
    <lineage>
        <taxon>Eukaryota</taxon>
        <taxon>Metazoa</taxon>
        <taxon>Chordata</taxon>
        <taxon>Craniata</taxon>
        <taxon>Vertebrata</taxon>
        <taxon>Cyclostomata</taxon>
        <taxon>Hyperoartia</taxon>
        <taxon>Petromyzontiformes</taxon>
        <taxon>Petromyzontidae</taxon>
        <taxon>Petromyzon</taxon>
    </lineage>
</organism>
<dbReference type="InterPro" id="IPR042772">
    <property type="entry name" value="SH3TC1/SH3TC2"/>
</dbReference>
<feature type="region of interest" description="Disordered" evidence="3">
    <location>
        <begin position="388"/>
        <end position="463"/>
    </location>
</feature>
<feature type="compositionally biased region" description="Basic and acidic residues" evidence="3">
    <location>
        <begin position="780"/>
        <end position="797"/>
    </location>
</feature>